<dbReference type="AlphaFoldDB" id="H6N0A5"/>
<sequence>MSQPWATVIAALIAVVAAGLALTGVLLTLRANERQHKERLVAKKVARDNDERVAAAVRRRDEAVREPVSASESAMRAFSLVGSAHAELLGVNNPGPWTSEALEASFEDCEMAEMRLDVMGLEPARESFRRYLDTMRSIWREVEAYAGPYPDFGPAFDALDAMREAFRQTVTKIGPASPTEQVA</sequence>
<name>H6N0A5_GORPV</name>
<keyword evidence="1" id="KW-1133">Transmembrane helix</keyword>
<dbReference type="RefSeq" id="WP_014361893.1">
    <property type="nucleotide sequence ID" value="NC_016906.1"/>
</dbReference>
<reference evidence="2 3" key="1">
    <citation type="journal article" date="2012" name="Appl. Environ. Microbiol.">
        <title>Involvement of two latex-clearing proteins during rubber degradation and insights into the subsequent degradation pathway revealed by the genome sequence of Gordonia polyisoprenivorans strain VH2.</title>
        <authorList>
            <person name="Hiessl S."/>
            <person name="Schuldes J."/>
            <person name="Thurmer A."/>
            <person name="Halbsguth T."/>
            <person name="Broker D."/>
            <person name="Angelov A."/>
            <person name="Liebl W."/>
            <person name="Daniel R."/>
            <person name="Steinbuchel A."/>
        </authorList>
    </citation>
    <scope>NUCLEOTIDE SEQUENCE [LARGE SCALE GENOMIC DNA]</scope>
    <source>
        <strain evidence="3">DSM 44266 / VH2</strain>
    </source>
</reference>
<protein>
    <submittedName>
        <fullName evidence="2">Uncharacterized protein</fullName>
    </submittedName>
</protein>
<evidence type="ECO:0000256" key="1">
    <source>
        <dbReference type="SAM" id="Phobius"/>
    </source>
</evidence>
<dbReference type="GeneID" id="90161755"/>
<gene>
    <name evidence="2" type="ordered locus">GPOL_c47640</name>
</gene>
<dbReference type="HOGENOM" id="CLU_1473206_0_0_11"/>
<keyword evidence="3" id="KW-1185">Reference proteome</keyword>
<proteinExistence type="predicted"/>
<organism evidence="2 3">
    <name type="scientific">Gordonia polyisoprenivorans (strain DSM 44266 / VH2)</name>
    <dbReference type="NCBI Taxonomy" id="1112204"/>
    <lineage>
        <taxon>Bacteria</taxon>
        <taxon>Bacillati</taxon>
        <taxon>Actinomycetota</taxon>
        <taxon>Actinomycetes</taxon>
        <taxon>Mycobacteriales</taxon>
        <taxon>Gordoniaceae</taxon>
        <taxon>Gordonia</taxon>
    </lineage>
</organism>
<keyword evidence="1" id="KW-0812">Transmembrane</keyword>
<dbReference type="STRING" id="1112204.GPOL_c47640"/>
<keyword evidence="1" id="KW-0472">Membrane</keyword>
<feature type="transmembrane region" description="Helical" evidence="1">
    <location>
        <begin position="6"/>
        <end position="29"/>
    </location>
</feature>
<accession>H6N0A5</accession>
<evidence type="ECO:0000313" key="3">
    <source>
        <dbReference type="Proteomes" id="UP000009154"/>
    </source>
</evidence>
<dbReference type="KEGG" id="gpo:GPOL_c47640"/>
<dbReference type="Proteomes" id="UP000009154">
    <property type="component" value="Chromosome"/>
</dbReference>
<evidence type="ECO:0000313" key="2">
    <source>
        <dbReference type="EMBL" id="AFA75762.1"/>
    </source>
</evidence>
<dbReference type="EMBL" id="CP003119">
    <property type="protein sequence ID" value="AFA75762.1"/>
    <property type="molecule type" value="Genomic_DNA"/>
</dbReference>